<dbReference type="EMBL" id="ML210476">
    <property type="protein sequence ID" value="TFK17678.1"/>
    <property type="molecule type" value="Genomic_DNA"/>
</dbReference>
<feature type="binding site" evidence="1">
    <location>
        <position position="99"/>
    </location>
    <ligand>
        <name>Zn(2+)</name>
        <dbReference type="ChEBI" id="CHEBI:29105"/>
    </ligand>
</feature>
<gene>
    <name evidence="2" type="ORF">FA15DRAFT_675912</name>
</gene>
<organism evidence="2 3">
    <name type="scientific">Coprinopsis marcescibilis</name>
    <name type="common">Agaric fungus</name>
    <name type="synonym">Psathyrella marcescibilis</name>
    <dbReference type="NCBI Taxonomy" id="230819"/>
    <lineage>
        <taxon>Eukaryota</taxon>
        <taxon>Fungi</taxon>
        <taxon>Dikarya</taxon>
        <taxon>Basidiomycota</taxon>
        <taxon>Agaricomycotina</taxon>
        <taxon>Agaricomycetes</taxon>
        <taxon>Agaricomycetidae</taxon>
        <taxon>Agaricales</taxon>
        <taxon>Agaricineae</taxon>
        <taxon>Psathyrellaceae</taxon>
        <taxon>Coprinopsis</taxon>
    </lineage>
</organism>
<evidence type="ECO:0000313" key="3">
    <source>
        <dbReference type="Proteomes" id="UP000307440"/>
    </source>
</evidence>
<keyword evidence="3" id="KW-1185">Reference proteome</keyword>
<dbReference type="InterPro" id="IPR007822">
    <property type="entry name" value="LANC-like"/>
</dbReference>
<protein>
    <submittedName>
        <fullName evidence="2">Uncharacterized protein</fullName>
    </submittedName>
</protein>
<dbReference type="GO" id="GO:0005886">
    <property type="term" value="C:plasma membrane"/>
    <property type="evidence" value="ECO:0007669"/>
    <property type="project" value="TreeGrafter"/>
</dbReference>
<dbReference type="OrthoDB" id="10257263at2759"/>
<dbReference type="Proteomes" id="UP000307440">
    <property type="component" value="Unassembled WGS sequence"/>
</dbReference>
<feature type="binding site" evidence="1">
    <location>
        <position position="98"/>
    </location>
    <ligand>
        <name>Zn(2+)</name>
        <dbReference type="ChEBI" id="CHEBI:29105"/>
    </ligand>
</feature>
<dbReference type="Gene3D" id="1.50.10.10">
    <property type="match status" value="1"/>
</dbReference>
<dbReference type="AlphaFoldDB" id="A0A5C3KCN4"/>
<evidence type="ECO:0000313" key="2">
    <source>
        <dbReference type="EMBL" id="TFK17678.1"/>
    </source>
</evidence>
<dbReference type="SUPFAM" id="SSF158745">
    <property type="entry name" value="LanC-like"/>
    <property type="match status" value="1"/>
</dbReference>
<evidence type="ECO:0000256" key="1">
    <source>
        <dbReference type="PIRSR" id="PIRSR607822-1"/>
    </source>
</evidence>
<dbReference type="PANTHER" id="PTHR12736">
    <property type="entry name" value="LANC-LIKE PROTEIN"/>
    <property type="match status" value="1"/>
</dbReference>
<dbReference type="PRINTS" id="PR01950">
    <property type="entry name" value="LANCSUPER"/>
</dbReference>
<keyword evidence="1" id="KW-0479">Metal-binding</keyword>
<dbReference type="PANTHER" id="PTHR12736:SF7">
    <property type="entry name" value="LANC-LIKE PROTEIN 3"/>
    <property type="match status" value="1"/>
</dbReference>
<dbReference type="InterPro" id="IPR012341">
    <property type="entry name" value="6hp_glycosidase-like_sf"/>
</dbReference>
<accession>A0A5C3KCN4</accession>
<dbReference type="Pfam" id="PF05147">
    <property type="entry name" value="LANC_like"/>
    <property type="match status" value="1"/>
</dbReference>
<dbReference type="GO" id="GO:0031179">
    <property type="term" value="P:peptide modification"/>
    <property type="evidence" value="ECO:0007669"/>
    <property type="project" value="InterPro"/>
</dbReference>
<sequence>HISDVILTVEWLIASQDPEGDERSQRNHREEHVNKLVQWCHGAPGAVILLSTMIWLQSTEHRYFKLDKDLQAQLHTSIQQGADVIYERGLLQKGLGLCHSVAGSVNTLLSALCVLDQDAANMPYFTKAIHLAHLVMQVDKFVQDGAMKVQDRPWSMYEGMSGMCCAWVEVLQRLSKGSRIGSSMPGYDDLLTVE</sequence>
<feature type="non-terminal residue" evidence="2">
    <location>
        <position position="1"/>
    </location>
</feature>
<reference evidence="2 3" key="1">
    <citation type="journal article" date="2019" name="Nat. Ecol. Evol.">
        <title>Megaphylogeny resolves global patterns of mushroom evolution.</title>
        <authorList>
            <person name="Varga T."/>
            <person name="Krizsan K."/>
            <person name="Foldi C."/>
            <person name="Dima B."/>
            <person name="Sanchez-Garcia M."/>
            <person name="Sanchez-Ramirez S."/>
            <person name="Szollosi G.J."/>
            <person name="Szarkandi J.G."/>
            <person name="Papp V."/>
            <person name="Albert L."/>
            <person name="Andreopoulos W."/>
            <person name="Angelini C."/>
            <person name="Antonin V."/>
            <person name="Barry K.W."/>
            <person name="Bougher N.L."/>
            <person name="Buchanan P."/>
            <person name="Buyck B."/>
            <person name="Bense V."/>
            <person name="Catcheside P."/>
            <person name="Chovatia M."/>
            <person name="Cooper J."/>
            <person name="Damon W."/>
            <person name="Desjardin D."/>
            <person name="Finy P."/>
            <person name="Geml J."/>
            <person name="Haridas S."/>
            <person name="Hughes K."/>
            <person name="Justo A."/>
            <person name="Karasinski D."/>
            <person name="Kautmanova I."/>
            <person name="Kiss B."/>
            <person name="Kocsube S."/>
            <person name="Kotiranta H."/>
            <person name="LaButti K.M."/>
            <person name="Lechner B.E."/>
            <person name="Liimatainen K."/>
            <person name="Lipzen A."/>
            <person name="Lukacs Z."/>
            <person name="Mihaltcheva S."/>
            <person name="Morgado L.N."/>
            <person name="Niskanen T."/>
            <person name="Noordeloos M.E."/>
            <person name="Ohm R.A."/>
            <person name="Ortiz-Santana B."/>
            <person name="Ovrebo C."/>
            <person name="Racz N."/>
            <person name="Riley R."/>
            <person name="Savchenko A."/>
            <person name="Shiryaev A."/>
            <person name="Soop K."/>
            <person name="Spirin V."/>
            <person name="Szebenyi C."/>
            <person name="Tomsovsky M."/>
            <person name="Tulloss R.E."/>
            <person name="Uehling J."/>
            <person name="Grigoriev I.V."/>
            <person name="Vagvolgyi C."/>
            <person name="Papp T."/>
            <person name="Martin F.M."/>
            <person name="Miettinen O."/>
            <person name="Hibbett D.S."/>
            <person name="Nagy L.G."/>
        </authorList>
    </citation>
    <scope>NUCLEOTIDE SEQUENCE [LARGE SCALE GENOMIC DNA]</scope>
    <source>
        <strain evidence="2 3">CBS 121175</strain>
    </source>
</reference>
<dbReference type="GO" id="GO:0005975">
    <property type="term" value="P:carbohydrate metabolic process"/>
    <property type="evidence" value="ECO:0007669"/>
    <property type="project" value="InterPro"/>
</dbReference>
<dbReference type="GO" id="GO:0046872">
    <property type="term" value="F:metal ion binding"/>
    <property type="evidence" value="ECO:0007669"/>
    <property type="project" value="UniProtKB-KW"/>
</dbReference>
<keyword evidence="1" id="KW-0862">Zinc</keyword>
<proteinExistence type="predicted"/>
<feature type="binding site" evidence="1">
    <location>
        <position position="40"/>
    </location>
    <ligand>
        <name>Zn(2+)</name>
        <dbReference type="ChEBI" id="CHEBI:29105"/>
    </ligand>
</feature>
<name>A0A5C3KCN4_COPMA</name>